<sequence>MTAQVLVIEDNADLLLTLALVLEAEGCKVQQALNGHQACELLVERGTAPDLIVLDLQMPVMDGWQFVKTLAQLDLAGADTVPLMVITASGHAPAWAAAVVRKPFEIEQLLDTVRALLGEAPANR</sequence>
<dbReference type="PROSITE" id="PS50110">
    <property type="entry name" value="RESPONSE_REGULATORY"/>
    <property type="match status" value="1"/>
</dbReference>
<proteinExistence type="predicted"/>
<dbReference type="PANTHER" id="PTHR44591:SF14">
    <property type="entry name" value="PROTEIN PILG"/>
    <property type="match status" value="1"/>
</dbReference>
<dbReference type="Proteomes" id="UP001589896">
    <property type="component" value="Unassembled WGS sequence"/>
</dbReference>
<dbReference type="SUPFAM" id="SSF52172">
    <property type="entry name" value="CheY-like"/>
    <property type="match status" value="1"/>
</dbReference>
<dbReference type="Gene3D" id="3.40.50.2300">
    <property type="match status" value="1"/>
</dbReference>
<dbReference type="InterPro" id="IPR001789">
    <property type="entry name" value="Sig_transdc_resp-reg_receiver"/>
</dbReference>
<evidence type="ECO:0000256" key="2">
    <source>
        <dbReference type="ARBA" id="ARBA00023012"/>
    </source>
</evidence>
<keyword evidence="2" id="KW-0902">Two-component regulatory system</keyword>
<gene>
    <name evidence="5" type="ORF">ACFFGH_17415</name>
</gene>
<feature type="modified residue" description="4-aspartylphosphate" evidence="3">
    <location>
        <position position="55"/>
    </location>
</feature>
<reference evidence="5 6" key="1">
    <citation type="submission" date="2024-09" db="EMBL/GenBank/DDBJ databases">
        <authorList>
            <person name="Sun Q."/>
            <person name="Mori K."/>
        </authorList>
    </citation>
    <scope>NUCLEOTIDE SEQUENCE [LARGE SCALE GENOMIC DNA]</scope>
    <source>
        <strain evidence="5 6">KCTC 23076</strain>
    </source>
</reference>
<dbReference type="InterPro" id="IPR050595">
    <property type="entry name" value="Bact_response_regulator"/>
</dbReference>
<dbReference type="Pfam" id="PF00072">
    <property type="entry name" value="Response_reg"/>
    <property type="match status" value="1"/>
</dbReference>
<evidence type="ECO:0000313" key="5">
    <source>
        <dbReference type="EMBL" id="MFC0679619.1"/>
    </source>
</evidence>
<evidence type="ECO:0000256" key="1">
    <source>
        <dbReference type="ARBA" id="ARBA00022553"/>
    </source>
</evidence>
<comment type="caution">
    <text evidence="5">The sequence shown here is derived from an EMBL/GenBank/DDBJ whole genome shotgun (WGS) entry which is preliminary data.</text>
</comment>
<accession>A0ABV6RRK3</accession>
<evidence type="ECO:0000313" key="6">
    <source>
        <dbReference type="Proteomes" id="UP001589896"/>
    </source>
</evidence>
<organism evidence="5 6">
    <name type="scientific">Lysobacter korlensis</name>
    <dbReference type="NCBI Taxonomy" id="553636"/>
    <lineage>
        <taxon>Bacteria</taxon>
        <taxon>Pseudomonadati</taxon>
        <taxon>Pseudomonadota</taxon>
        <taxon>Gammaproteobacteria</taxon>
        <taxon>Lysobacterales</taxon>
        <taxon>Lysobacteraceae</taxon>
        <taxon>Lysobacter</taxon>
    </lineage>
</organism>
<feature type="domain" description="Response regulatory" evidence="4">
    <location>
        <begin position="4"/>
        <end position="117"/>
    </location>
</feature>
<keyword evidence="1 3" id="KW-0597">Phosphoprotein</keyword>
<evidence type="ECO:0000259" key="4">
    <source>
        <dbReference type="PROSITE" id="PS50110"/>
    </source>
</evidence>
<dbReference type="RefSeq" id="WP_386670567.1">
    <property type="nucleotide sequence ID" value="NZ_JBHLTG010000004.1"/>
</dbReference>
<name>A0ABV6RRK3_9GAMM</name>
<dbReference type="EMBL" id="JBHLTG010000004">
    <property type="protein sequence ID" value="MFC0679619.1"/>
    <property type="molecule type" value="Genomic_DNA"/>
</dbReference>
<dbReference type="InterPro" id="IPR011006">
    <property type="entry name" value="CheY-like_superfamily"/>
</dbReference>
<dbReference type="SMART" id="SM00448">
    <property type="entry name" value="REC"/>
    <property type="match status" value="1"/>
</dbReference>
<keyword evidence="6" id="KW-1185">Reference proteome</keyword>
<evidence type="ECO:0000256" key="3">
    <source>
        <dbReference type="PROSITE-ProRule" id="PRU00169"/>
    </source>
</evidence>
<dbReference type="PANTHER" id="PTHR44591">
    <property type="entry name" value="STRESS RESPONSE REGULATOR PROTEIN 1"/>
    <property type="match status" value="1"/>
</dbReference>
<protein>
    <submittedName>
        <fullName evidence="5">Response regulator</fullName>
    </submittedName>
</protein>